<sequence>MAVGPSTDGTDDRRLAVGGVLVLSVVALVARFLDLGGRVAHWDEGRVAWWILDYAESGEFSYRPIIHGPFYEIVTPLVFDVFGATDATLRYVPALLTGLVPLSVLLLRDRFDTEELLALAFFLALNPLLLYYGRFMRGDPLVGAFMFVAFLLFVRFVGTRSLRYLFAGVVFVALGFTVKENAPVYVLCWLGGVAVYGYLRLFAARTHGETPIRAWLARRRDRLVGPDWPSPQADGGVRASLNARDLGGRLLYGLGVAVICLVLFFAVIVLFYAPRGASGVTVGTTLADPLQFPALVEEATVGSFESFMSIWINSEKTDHAYLPYLVHLVETMGAGALVVGLLAVVGFLLDSVREGGPRPVVVVAFLWGVASLLGYPIITDIKAPWAAVNVVLPLTIPAAVALGAFVRWGRRARASDDLASYGLAALVVVLLVSVPTYTAYQTSFVDPQADSNDLVQYAQPAADIHPEMAALELLAERNEGTDVVIYGSSLVDGKSIYQRPSCTGSSGWFNSLPLPWYLERADAETACAEDLGDLRRLAEERPPVVVSTADQRSTLEAQFSDYTVTVRTMRSYGSRWVFLVDTSRLPEGENPMADVESEVLVDDATEGAVDGSMTQADASGGAASNGTATGATVTAAAAVRPPTPSAIHYG</sequence>
<feature type="transmembrane region" description="Helical" evidence="1">
    <location>
        <begin position="140"/>
        <end position="157"/>
    </location>
</feature>
<feature type="transmembrane region" description="Helical" evidence="1">
    <location>
        <begin position="15"/>
        <end position="33"/>
    </location>
</feature>
<dbReference type="PANTHER" id="PTHR41710">
    <property type="entry name" value="GLYCOSYL TRANSFERASE, FAMILY 39"/>
    <property type="match status" value="1"/>
</dbReference>
<feature type="transmembrane region" description="Helical" evidence="1">
    <location>
        <begin position="360"/>
        <end position="378"/>
    </location>
</feature>
<feature type="domain" description="Glycosyltransferase RgtA/B/C/D-like" evidence="2">
    <location>
        <begin position="67"/>
        <end position="191"/>
    </location>
</feature>
<dbReference type="PANTHER" id="PTHR41710:SF2">
    <property type="entry name" value="GLYCOSYL TRANSFERASE FAMILY 39_83 DOMAIN-CONTAINING PROTEIN"/>
    <property type="match status" value="1"/>
</dbReference>
<evidence type="ECO:0000256" key="1">
    <source>
        <dbReference type="SAM" id="Phobius"/>
    </source>
</evidence>
<evidence type="ECO:0000259" key="2">
    <source>
        <dbReference type="Pfam" id="PF13231"/>
    </source>
</evidence>
<feature type="transmembrane region" description="Helical" evidence="1">
    <location>
        <begin position="162"/>
        <end position="178"/>
    </location>
</feature>
<proteinExistence type="predicted"/>
<feature type="transmembrane region" description="Helical" evidence="1">
    <location>
        <begin position="116"/>
        <end position="134"/>
    </location>
</feature>
<keyword evidence="1" id="KW-0812">Transmembrane</keyword>
<protein>
    <submittedName>
        <fullName evidence="3">Flippase activity-associated protein Agl23</fullName>
    </submittedName>
</protein>
<organism evidence="3 4">
    <name type="scientific">Halomarina rubra</name>
    <dbReference type="NCBI Taxonomy" id="2071873"/>
    <lineage>
        <taxon>Archaea</taxon>
        <taxon>Methanobacteriati</taxon>
        <taxon>Methanobacteriota</taxon>
        <taxon>Stenosarchaea group</taxon>
        <taxon>Halobacteria</taxon>
        <taxon>Halobacteriales</taxon>
        <taxon>Natronomonadaceae</taxon>
        <taxon>Halomarina</taxon>
    </lineage>
</organism>
<dbReference type="EMBL" id="JBHUDC010000002">
    <property type="protein sequence ID" value="MFD1512255.1"/>
    <property type="molecule type" value="Genomic_DNA"/>
</dbReference>
<evidence type="ECO:0000313" key="4">
    <source>
        <dbReference type="Proteomes" id="UP001597187"/>
    </source>
</evidence>
<dbReference type="Pfam" id="PF13231">
    <property type="entry name" value="PMT_2"/>
    <property type="match status" value="1"/>
</dbReference>
<dbReference type="AlphaFoldDB" id="A0ABD6ARV7"/>
<comment type="caution">
    <text evidence="3">The sequence shown here is derived from an EMBL/GenBank/DDBJ whole genome shotgun (WGS) entry which is preliminary data.</text>
</comment>
<feature type="transmembrane region" description="Helical" evidence="1">
    <location>
        <begin position="184"/>
        <end position="203"/>
    </location>
</feature>
<feature type="transmembrane region" description="Helical" evidence="1">
    <location>
        <begin position="324"/>
        <end position="348"/>
    </location>
</feature>
<dbReference type="RefSeq" id="WP_250872240.1">
    <property type="nucleotide sequence ID" value="NZ_JALXFV010000002.1"/>
</dbReference>
<feature type="transmembrane region" description="Helical" evidence="1">
    <location>
        <begin position="250"/>
        <end position="273"/>
    </location>
</feature>
<name>A0ABD6ARV7_9EURY</name>
<accession>A0ABD6ARV7</accession>
<feature type="transmembrane region" description="Helical" evidence="1">
    <location>
        <begin position="384"/>
        <end position="406"/>
    </location>
</feature>
<dbReference type="InterPro" id="IPR016950">
    <property type="entry name" value="Manno-Trfase_MA4085_prd"/>
</dbReference>
<feature type="transmembrane region" description="Helical" evidence="1">
    <location>
        <begin position="418"/>
        <end position="440"/>
    </location>
</feature>
<dbReference type="NCBIfam" id="TIGR03663">
    <property type="entry name" value="flippase activity-associated protein Agl23"/>
    <property type="match status" value="1"/>
</dbReference>
<keyword evidence="1" id="KW-0472">Membrane</keyword>
<keyword evidence="4" id="KW-1185">Reference proteome</keyword>
<dbReference type="Proteomes" id="UP001597187">
    <property type="component" value="Unassembled WGS sequence"/>
</dbReference>
<dbReference type="InterPro" id="IPR038731">
    <property type="entry name" value="RgtA/B/C-like"/>
</dbReference>
<keyword evidence="1" id="KW-1133">Transmembrane helix</keyword>
<dbReference type="InterPro" id="IPR019962">
    <property type="entry name" value="CHP03663"/>
</dbReference>
<dbReference type="PIRSF" id="PIRSF030218">
    <property type="entry name" value="Mannosyltr_MA4085_prd"/>
    <property type="match status" value="1"/>
</dbReference>
<evidence type="ECO:0000313" key="3">
    <source>
        <dbReference type="EMBL" id="MFD1512255.1"/>
    </source>
</evidence>
<gene>
    <name evidence="3" type="ORF">ACFSBT_03045</name>
</gene>
<reference evidence="3 4" key="1">
    <citation type="journal article" date="2019" name="Int. J. Syst. Evol. Microbiol.">
        <title>The Global Catalogue of Microorganisms (GCM) 10K type strain sequencing project: providing services to taxonomists for standard genome sequencing and annotation.</title>
        <authorList>
            <consortium name="The Broad Institute Genomics Platform"/>
            <consortium name="The Broad Institute Genome Sequencing Center for Infectious Disease"/>
            <person name="Wu L."/>
            <person name="Ma J."/>
        </authorList>
    </citation>
    <scope>NUCLEOTIDE SEQUENCE [LARGE SCALE GENOMIC DNA]</scope>
    <source>
        <strain evidence="3 4">CGMCC 1.12563</strain>
    </source>
</reference>